<organism evidence="2">
    <name type="scientific">Anguilla anguilla</name>
    <name type="common">European freshwater eel</name>
    <name type="synonym">Muraena anguilla</name>
    <dbReference type="NCBI Taxonomy" id="7936"/>
    <lineage>
        <taxon>Eukaryota</taxon>
        <taxon>Metazoa</taxon>
        <taxon>Chordata</taxon>
        <taxon>Craniata</taxon>
        <taxon>Vertebrata</taxon>
        <taxon>Euteleostomi</taxon>
        <taxon>Actinopterygii</taxon>
        <taxon>Neopterygii</taxon>
        <taxon>Teleostei</taxon>
        <taxon>Anguilliformes</taxon>
        <taxon>Anguillidae</taxon>
        <taxon>Anguilla</taxon>
    </lineage>
</organism>
<feature type="transmembrane region" description="Helical" evidence="1">
    <location>
        <begin position="6"/>
        <end position="24"/>
    </location>
</feature>
<accession>A0A0E9PLA5</accession>
<sequence>MQFVNFLAYVAIIFGTVRIAKVIILQLMHRQFWNYLDLMLH</sequence>
<dbReference type="EMBL" id="GBXM01103171">
    <property type="protein sequence ID" value="JAH05406.1"/>
    <property type="molecule type" value="Transcribed_RNA"/>
</dbReference>
<evidence type="ECO:0000256" key="1">
    <source>
        <dbReference type="SAM" id="Phobius"/>
    </source>
</evidence>
<dbReference type="AlphaFoldDB" id="A0A0E9PLA5"/>
<reference evidence="2" key="1">
    <citation type="submission" date="2014-11" db="EMBL/GenBank/DDBJ databases">
        <authorList>
            <person name="Amaro Gonzalez C."/>
        </authorList>
    </citation>
    <scope>NUCLEOTIDE SEQUENCE</scope>
</reference>
<keyword evidence="1" id="KW-0812">Transmembrane</keyword>
<reference evidence="2" key="2">
    <citation type="journal article" date="2015" name="Fish Shellfish Immunol.">
        <title>Early steps in the European eel (Anguilla anguilla)-Vibrio vulnificus interaction in the gills: Role of the RtxA13 toxin.</title>
        <authorList>
            <person name="Callol A."/>
            <person name="Pajuelo D."/>
            <person name="Ebbesson L."/>
            <person name="Teles M."/>
            <person name="MacKenzie S."/>
            <person name="Amaro C."/>
        </authorList>
    </citation>
    <scope>NUCLEOTIDE SEQUENCE</scope>
</reference>
<proteinExistence type="predicted"/>
<keyword evidence="1" id="KW-0472">Membrane</keyword>
<protein>
    <submittedName>
        <fullName evidence="2">Uncharacterized protein</fullName>
    </submittedName>
</protein>
<keyword evidence="1" id="KW-1133">Transmembrane helix</keyword>
<name>A0A0E9PLA5_ANGAN</name>
<evidence type="ECO:0000313" key="2">
    <source>
        <dbReference type="EMBL" id="JAH05406.1"/>
    </source>
</evidence>